<feature type="domain" description="GH18" evidence="16">
    <location>
        <begin position="20"/>
        <end position="393"/>
    </location>
</feature>
<comment type="catalytic activity">
    <reaction evidence="1">
        <text>Random endo-hydrolysis of N-acetyl-beta-D-glucosaminide (1-&gt;4)-beta-linkages in chitin and chitodextrins.</text>
        <dbReference type="EC" id="3.2.1.14"/>
    </reaction>
</comment>
<dbReference type="InterPro" id="IPR011583">
    <property type="entry name" value="Chitinase_II/V-like_cat"/>
</dbReference>
<protein>
    <recommendedName>
        <fullName evidence="3">chitinase</fullName>
        <ecNumber evidence="3">3.2.1.14</ecNumber>
    </recommendedName>
</protein>
<evidence type="ECO:0000256" key="11">
    <source>
        <dbReference type="ARBA" id="ARBA00023326"/>
    </source>
</evidence>
<evidence type="ECO:0000259" key="15">
    <source>
        <dbReference type="PROSITE" id="PS50940"/>
    </source>
</evidence>
<dbReference type="Pfam" id="PF00704">
    <property type="entry name" value="Glyco_hydro_18"/>
    <property type="match status" value="1"/>
</dbReference>
<evidence type="ECO:0000256" key="9">
    <source>
        <dbReference type="ARBA" id="ARBA00023277"/>
    </source>
</evidence>
<sequence length="486" mass="53820">MLISKLLVSFIFVSVVATEKKIICYYGTWATYRNGLGKFDVAHIKAELCTHLVYTFAGINSQGTVVSLDPYLDLPDNWGRNNFRNFNALKQKNTKLKTILAVGGWNEGSAKYSIMAANENLRSNFISSAVHMLLTYGFDGLDLDWEYPNRRDSVHGKADVDNFTKLLKELRTGFDKYGLLLSAAVASTRDTASLSYDIPALAQYLDIVGLMTYDMYGPWDSVTGHNSPLHKGEGDGNVPKESLNTVDVAVQYWLSQGFPAEKLVIGLPFYGHTYNLANQNKSSVRSPSYGPGIAGPYTVTNGNIGYNEFCDLLLTQTWDLRFDNLAKVPYAVQNRNWVSYDDAASLSAKTKYALNLNLAGVMVWSIETDDFHGLCHGEDFPLLRGINRAFSNGSTPSTTPSSGSNTTTTTTSTQSSTTTVPTTTPSKFTCPALGWFPDPDSCRSYYVCTLNEDGSFRPNYFLCPSKLYWDQSKMVCNYPSLVNCDL</sequence>
<feature type="region of interest" description="Disordered" evidence="13">
    <location>
        <begin position="392"/>
        <end position="423"/>
    </location>
</feature>
<dbReference type="InterPro" id="IPR050314">
    <property type="entry name" value="Glycosyl_Hydrlase_18"/>
</dbReference>
<dbReference type="Pfam" id="PF01607">
    <property type="entry name" value="CBM_14"/>
    <property type="match status" value="1"/>
</dbReference>
<dbReference type="SUPFAM" id="SSF57625">
    <property type="entry name" value="Invertebrate chitin-binding proteins"/>
    <property type="match status" value="1"/>
</dbReference>
<dbReference type="InterPro" id="IPR002557">
    <property type="entry name" value="Chitin-bd_dom"/>
</dbReference>
<evidence type="ECO:0000259" key="16">
    <source>
        <dbReference type="PROSITE" id="PS51910"/>
    </source>
</evidence>
<evidence type="ECO:0000256" key="6">
    <source>
        <dbReference type="ARBA" id="ARBA00022801"/>
    </source>
</evidence>
<dbReference type="SMART" id="SM00494">
    <property type="entry name" value="ChtBD2"/>
    <property type="match status" value="1"/>
</dbReference>
<dbReference type="GO" id="GO:0006032">
    <property type="term" value="P:chitin catabolic process"/>
    <property type="evidence" value="ECO:0007669"/>
    <property type="project" value="UniProtKB-KW"/>
</dbReference>
<keyword evidence="8" id="KW-1015">Disulfide bond</keyword>
<dbReference type="Gene3D" id="3.20.20.80">
    <property type="entry name" value="Glycosidases"/>
    <property type="match status" value="1"/>
</dbReference>
<dbReference type="Gene3D" id="2.170.140.10">
    <property type="entry name" value="Chitin binding domain"/>
    <property type="match status" value="1"/>
</dbReference>
<feature type="domain" description="Chitin-binding type-2" evidence="15">
    <location>
        <begin position="427"/>
        <end position="486"/>
    </location>
</feature>
<reference evidence="17 18" key="1">
    <citation type="submission" date="2023-11" db="EMBL/GenBank/DDBJ databases">
        <authorList>
            <person name="Okamura Y."/>
        </authorList>
    </citation>
    <scope>NUCLEOTIDE SEQUENCE [LARGE SCALE GENOMIC DNA]</scope>
</reference>
<dbReference type="Proteomes" id="UP001497472">
    <property type="component" value="Unassembled WGS sequence"/>
</dbReference>
<keyword evidence="7" id="KW-0146">Chitin degradation</keyword>
<evidence type="ECO:0000256" key="14">
    <source>
        <dbReference type="SAM" id="SignalP"/>
    </source>
</evidence>
<evidence type="ECO:0000256" key="1">
    <source>
        <dbReference type="ARBA" id="ARBA00000822"/>
    </source>
</evidence>
<evidence type="ECO:0000256" key="5">
    <source>
        <dbReference type="ARBA" id="ARBA00022729"/>
    </source>
</evidence>
<dbReference type="GO" id="GO:0000272">
    <property type="term" value="P:polysaccharide catabolic process"/>
    <property type="evidence" value="ECO:0007669"/>
    <property type="project" value="UniProtKB-KW"/>
</dbReference>
<dbReference type="InterPro" id="IPR001579">
    <property type="entry name" value="Glyco_hydro_18_chit_AS"/>
</dbReference>
<proteinExistence type="inferred from homology"/>
<keyword evidence="10 12" id="KW-0326">Glycosidase</keyword>
<accession>A0AAV1JEH3</accession>
<feature type="chain" id="PRO_5043505633" description="chitinase" evidence="14">
    <location>
        <begin position="19"/>
        <end position="486"/>
    </location>
</feature>
<evidence type="ECO:0000256" key="8">
    <source>
        <dbReference type="ARBA" id="ARBA00023157"/>
    </source>
</evidence>
<evidence type="ECO:0000256" key="2">
    <source>
        <dbReference type="ARBA" id="ARBA00009121"/>
    </source>
</evidence>
<evidence type="ECO:0000313" key="18">
    <source>
        <dbReference type="Proteomes" id="UP001497472"/>
    </source>
</evidence>
<evidence type="ECO:0000256" key="7">
    <source>
        <dbReference type="ARBA" id="ARBA00023024"/>
    </source>
</evidence>
<name>A0AAV1JEH3_9NEOP</name>
<dbReference type="InterPro" id="IPR029070">
    <property type="entry name" value="Chitinase_insertion_sf"/>
</dbReference>
<keyword evidence="18" id="KW-1185">Reference proteome</keyword>
<organism evidence="17 18">
    <name type="scientific">Leptosia nina</name>
    <dbReference type="NCBI Taxonomy" id="320188"/>
    <lineage>
        <taxon>Eukaryota</taxon>
        <taxon>Metazoa</taxon>
        <taxon>Ecdysozoa</taxon>
        <taxon>Arthropoda</taxon>
        <taxon>Hexapoda</taxon>
        <taxon>Insecta</taxon>
        <taxon>Pterygota</taxon>
        <taxon>Neoptera</taxon>
        <taxon>Endopterygota</taxon>
        <taxon>Lepidoptera</taxon>
        <taxon>Glossata</taxon>
        <taxon>Ditrysia</taxon>
        <taxon>Papilionoidea</taxon>
        <taxon>Pieridae</taxon>
        <taxon>Pierinae</taxon>
        <taxon>Leptosia</taxon>
    </lineage>
</organism>
<keyword evidence="4" id="KW-0147">Chitin-binding</keyword>
<dbReference type="InterPro" id="IPR017853">
    <property type="entry name" value="GH"/>
</dbReference>
<keyword evidence="5 14" id="KW-0732">Signal</keyword>
<evidence type="ECO:0000256" key="4">
    <source>
        <dbReference type="ARBA" id="ARBA00022669"/>
    </source>
</evidence>
<dbReference type="SUPFAM" id="SSF51445">
    <property type="entry name" value="(Trans)glycosidases"/>
    <property type="match status" value="1"/>
</dbReference>
<evidence type="ECO:0000256" key="12">
    <source>
        <dbReference type="RuleBase" id="RU000489"/>
    </source>
</evidence>
<dbReference type="PANTHER" id="PTHR11177">
    <property type="entry name" value="CHITINASE"/>
    <property type="match status" value="1"/>
</dbReference>
<dbReference type="Gene3D" id="3.10.50.10">
    <property type="match status" value="1"/>
</dbReference>
<evidence type="ECO:0000256" key="10">
    <source>
        <dbReference type="ARBA" id="ARBA00023295"/>
    </source>
</evidence>
<dbReference type="PROSITE" id="PS50940">
    <property type="entry name" value="CHIT_BIND_II"/>
    <property type="match status" value="1"/>
</dbReference>
<dbReference type="PROSITE" id="PS01095">
    <property type="entry name" value="GH18_1"/>
    <property type="match status" value="1"/>
</dbReference>
<keyword evidence="11" id="KW-0624">Polysaccharide degradation</keyword>
<dbReference type="CDD" id="cd02872">
    <property type="entry name" value="GH18_chitolectin_chitotriosidase"/>
    <property type="match status" value="1"/>
</dbReference>
<dbReference type="GO" id="GO:0008843">
    <property type="term" value="F:endochitinase activity"/>
    <property type="evidence" value="ECO:0007669"/>
    <property type="project" value="UniProtKB-EC"/>
</dbReference>
<dbReference type="EMBL" id="CAVLEF010000009">
    <property type="protein sequence ID" value="CAK1547716.1"/>
    <property type="molecule type" value="Genomic_DNA"/>
</dbReference>
<comment type="similarity">
    <text evidence="2">Belongs to the glycosyl hydrolase 18 family. Chitinase class II subfamily.</text>
</comment>
<dbReference type="InterPro" id="IPR001223">
    <property type="entry name" value="Glyco_hydro18_cat"/>
</dbReference>
<gene>
    <name evidence="17" type="ORF">LNINA_LOCUS7174</name>
</gene>
<dbReference type="EC" id="3.2.1.14" evidence="3"/>
<dbReference type="InterPro" id="IPR036508">
    <property type="entry name" value="Chitin-bd_dom_sf"/>
</dbReference>
<dbReference type="AlphaFoldDB" id="A0AAV1JEH3"/>
<evidence type="ECO:0000313" key="17">
    <source>
        <dbReference type="EMBL" id="CAK1547716.1"/>
    </source>
</evidence>
<dbReference type="PROSITE" id="PS51910">
    <property type="entry name" value="GH18_2"/>
    <property type="match status" value="1"/>
</dbReference>
<dbReference type="GO" id="GO:0008061">
    <property type="term" value="F:chitin binding"/>
    <property type="evidence" value="ECO:0007669"/>
    <property type="project" value="UniProtKB-KW"/>
</dbReference>
<dbReference type="GO" id="GO:0005576">
    <property type="term" value="C:extracellular region"/>
    <property type="evidence" value="ECO:0007669"/>
    <property type="project" value="InterPro"/>
</dbReference>
<evidence type="ECO:0000256" key="3">
    <source>
        <dbReference type="ARBA" id="ARBA00012729"/>
    </source>
</evidence>
<keyword evidence="6 12" id="KW-0378">Hydrolase</keyword>
<keyword evidence="9" id="KW-0119">Carbohydrate metabolism</keyword>
<feature type="signal peptide" evidence="14">
    <location>
        <begin position="1"/>
        <end position="18"/>
    </location>
</feature>
<dbReference type="PANTHER" id="PTHR11177:SF360">
    <property type="entry name" value="CHITINASE 4-RELATED"/>
    <property type="match status" value="1"/>
</dbReference>
<comment type="caution">
    <text evidence="17">The sequence shown here is derived from an EMBL/GenBank/DDBJ whole genome shotgun (WGS) entry which is preliminary data.</text>
</comment>
<evidence type="ECO:0000256" key="13">
    <source>
        <dbReference type="SAM" id="MobiDB-lite"/>
    </source>
</evidence>
<dbReference type="SMART" id="SM00636">
    <property type="entry name" value="Glyco_18"/>
    <property type="match status" value="1"/>
</dbReference>
<dbReference type="FunFam" id="3.10.50.10:FF:000004">
    <property type="entry name" value="Chitinase 5"/>
    <property type="match status" value="1"/>
</dbReference>
<dbReference type="SUPFAM" id="SSF54556">
    <property type="entry name" value="Chitinase insertion domain"/>
    <property type="match status" value="1"/>
</dbReference>